<dbReference type="InterPro" id="IPR011662">
    <property type="entry name" value="Secretin/TonB_short_N"/>
</dbReference>
<sequence>MKTSTRHTWGRTALIGVVTAIAITGASPGAHTQEDAVIGTVRSVRMAPQPLGDALILLSDIYQVSIFADEALVRGKRSGPLSGDHALKDALARVLDGTGLTASRSRNGAYVISRRAVPPDDPSSRPVSGDTGQPPVTELIIVYGERQRRSLNETLSSVSILGADAIEEAAQNSVYEAVTGLPNVAYVAGNGFPAIRGQASTPVGTSLGNSVLSGVQPRTLLIIDDFARAASWPNTAYTSLFDVEQVEVFRGPQSTLRGRNAISGAFIIHTQDPSFEAEGRAVVEGTYNEFTEFGYRLGGAVSAPLVSNQVAARIGVQHQIDNDVYEDFLPGTYTGTADVEDVRKIETTAINGKLLITPKAVPDLEVNLTASYVEGITNLNPGLIAGPDAGADFDDRFYGLVGDVRIVDFDSRFYGLDATYYFTDTASLQLLVSYGEDDYQTNEDRSSSSVVFNPSEDTVFTAETVFRLGAEDGFINGLTGLAYAQTETRLDSVAFGAFPLTADTVTDTYSLYSDVRINPTDRLELTLGGRVLHTEQIRSFFFFSPLIADEEFDDTAILPQVGVLYRLNDEQSLGLSVRRGYSDGARAPNTVLATSFAFDPEFVWTVEGTYRLVSSDGRFTLAATAFYNDYRDQQFNVQVTASPISFETINLPASRSYGFELETTLEVRDDLSLTAGLGLLDTKVTETAPVGFTVEEGNEFGLDPDISLNIGVDWRPTDRIGFDGRLSYVGEYFSTVTNTPGDEAGDYFLLDLGATADLGPVTARIFVQNVTDELAFTSRFQNLNANVTQPRTVGITLSADF</sequence>
<evidence type="ECO:0000256" key="10">
    <source>
        <dbReference type="ARBA" id="ARBA00023136"/>
    </source>
</evidence>
<dbReference type="InterPro" id="IPR010917">
    <property type="entry name" value="TonB_rcpt_CS"/>
</dbReference>
<dbReference type="Pfam" id="PF07660">
    <property type="entry name" value="STN"/>
    <property type="match status" value="1"/>
</dbReference>
<dbReference type="Gene3D" id="3.55.50.30">
    <property type="match status" value="1"/>
</dbReference>
<dbReference type="Proteomes" id="UP000271227">
    <property type="component" value="Unassembled WGS sequence"/>
</dbReference>
<dbReference type="GO" id="GO:0009279">
    <property type="term" value="C:cell outer membrane"/>
    <property type="evidence" value="ECO:0007669"/>
    <property type="project" value="UniProtKB-SubCell"/>
</dbReference>
<evidence type="ECO:0000256" key="13">
    <source>
        <dbReference type="PROSITE-ProRule" id="PRU10144"/>
    </source>
</evidence>
<dbReference type="PANTHER" id="PTHR32552:SF81">
    <property type="entry name" value="TONB-DEPENDENT OUTER MEMBRANE RECEPTOR"/>
    <property type="match status" value="1"/>
</dbReference>
<dbReference type="PANTHER" id="PTHR32552">
    <property type="entry name" value="FERRICHROME IRON RECEPTOR-RELATED"/>
    <property type="match status" value="1"/>
</dbReference>
<accession>A0A3M0CJ36</accession>
<dbReference type="EMBL" id="REFR01000010">
    <property type="protein sequence ID" value="RMB08420.1"/>
    <property type="molecule type" value="Genomic_DNA"/>
</dbReference>
<keyword evidence="10 12" id="KW-0472">Membrane</keyword>
<dbReference type="SMART" id="SM00965">
    <property type="entry name" value="STN"/>
    <property type="match status" value="1"/>
</dbReference>
<feature type="domain" description="Secretin/TonB short N-terminal" evidence="16">
    <location>
        <begin position="64"/>
        <end position="115"/>
    </location>
</feature>
<dbReference type="SUPFAM" id="SSF56935">
    <property type="entry name" value="Porins"/>
    <property type="match status" value="1"/>
</dbReference>
<feature type="short sequence motif" description="TonB C-terminal box" evidence="13">
    <location>
        <begin position="784"/>
        <end position="801"/>
    </location>
</feature>
<organism evidence="17 18">
    <name type="scientific">Eilatimonas milleporae</name>
    <dbReference type="NCBI Taxonomy" id="911205"/>
    <lineage>
        <taxon>Bacteria</taxon>
        <taxon>Pseudomonadati</taxon>
        <taxon>Pseudomonadota</taxon>
        <taxon>Alphaproteobacteria</taxon>
        <taxon>Kordiimonadales</taxon>
        <taxon>Kordiimonadaceae</taxon>
        <taxon>Eilatimonas</taxon>
    </lineage>
</organism>
<name>A0A3M0CJ36_9PROT</name>
<keyword evidence="5 12" id="KW-0812">Transmembrane</keyword>
<evidence type="ECO:0000256" key="3">
    <source>
        <dbReference type="ARBA" id="ARBA00022452"/>
    </source>
</evidence>
<dbReference type="InterPro" id="IPR000531">
    <property type="entry name" value="Beta-barrel_TonB"/>
</dbReference>
<dbReference type="GO" id="GO:0006826">
    <property type="term" value="P:iron ion transport"/>
    <property type="evidence" value="ECO:0007669"/>
    <property type="project" value="UniProtKB-KW"/>
</dbReference>
<evidence type="ECO:0000256" key="14">
    <source>
        <dbReference type="RuleBase" id="RU003357"/>
    </source>
</evidence>
<keyword evidence="18" id="KW-1185">Reference proteome</keyword>
<dbReference type="OrthoDB" id="7413795at2"/>
<dbReference type="Pfam" id="PF07715">
    <property type="entry name" value="Plug"/>
    <property type="match status" value="1"/>
</dbReference>
<dbReference type="InterPro" id="IPR012910">
    <property type="entry name" value="Plug_dom"/>
</dbReference>
<dbReference type="InterPro" id="IPR039426">
    <property type="entry name" value="TonB-dep_rcpt-like"/>
</dbReference>
<keyword evidence="7" id="KW-0408">Iron</keyword>
<dbReference type="AlphaFoldDB" id="A0A3M0CJ36"/>
<evidence type="ECO:0000313" key="17">
    <source>
        <dbReference type="EMBL" id="RMB08420.1"/>
    </source>
</evidence>
<dbReference type="PROSITE" id="PS01156">
    <property type="entry name" value="TONB_DEPENDENT_REC_2"/>
    <property type="match status" value="1"/>
</dbReference>
<dbReference type="PROSITE" id="PS52016">
    <property type="entry name" value="TONB_DEPENDENT_REC_3"/>
    <property type="match status" value="1"/>
</dbReference>
<keyword evidence="17" id="KW-0675">Receptor</keyword>
<keyword evidence="3 12" id="KW-1134">Transmembrane beta strand</keyword>
<evidence type="ECO:0000256" key="1">
    <source>
        <dbReference type="ARBA" id="ARBA00004571"/>
    </source>
</evidence>
<keyword evidence="4" id="KW-0410">Iron transport</keyword>
<evidence type="ECO:0000256" key="11">
    <source>
        <dbReference type="ARBA" id="ARBA00023237"/>
    </source>
</evidence>
<evidence type="ECO:0000256" key="15">
    <source>
        <dbReference type="SAM" id="MobiDB-lite"/>
    </source>
</evidence>
<protein>
    <submittedName>
        <fullName evidence="17">Outer membrane receptor protein involved in Fe transport</fullName>
    </submittedName>
</protein>
<reference evidence="17 18" key="1">
    <citation type="submission" date="2018-10" db="EMBL/GenBank/DDBJ databases">
        <title>Genomic Encyclopedia of Archaeal and Bacterial Type Strains, Phase II (KMG-II): from individual species to whole genera.</title>
        <authorList>
            <person name="Goeker M."/>
        </authorList>
    </citation>
    <scope>NUCLEOTIDE SEQUENCE [LARGE SCALE GENOMIC DNA]</scope>
    <source>
        <strain evidence="17 18">DSM 25217</strain>
    </source>
</reference>
<evidence type="ECO:0000256" key="7">
    <source>
        <dbReference type="ARBA" id="ARBA00023004"/>
    </source>
</evidence>
<keyword evidence="11 12" id="KW-0998">Cell outer membrane</keyword>
<comment type="similarity">
    <text evidence="12 14">Belongs to the TonB-dependent receptor family.</text>
</comment>
<evidence type="ECO:0000259" key="16">
    <source>
        <dbReference type="SMART" id="SM00965"/>
    </source>
</evidence>
<keyword evidence="2 12" id="KW-0813">Transport</keyword>
<comment type="caution">
    <text evidence="17">The sequence shown here is derived from an EMBL/GenBank/DDBJ whole genome shotgun (WGS) entry which is preliminary data.</text>
</comment>
<proteinExistence type="inferred from homology"/>
<evidence type="ECO:0000256" key="12">
    <source>
        <dbReference type="PROSITE-ProRule" id="PRU01360"/>
    </source>
</evidence>
<keyword evidence="8" id="KW-0406">Ion transport</keyword>
<evidence type="ECO:0000256" key="5">
    <source>
        <dbReference type="ARBA" id="ARBA00022692"/>
    </source>
</evidence>
<dbReference type="Pfam" id="PF00593">
    <property type="entry name" value="TonB_dep_Rec_b-barrel"/>
    <property type="match status" value="1"/>
</dbReference>
<dbReference type="InterPro" id="IPR036942">
    <property type="entry name" value="Beta-barrel_TonB_sf"/>
</dbReference>
<dbReference type="InParanoid" id="A0A3M0CJ36"/>
<dbReference type="RefSeq" id="WP_147453479.1">
    <property type="nucleotide sequence ID" value="NZ_REFR01000010.1"/>
</dbReference>
<evidence type="ECO:0000313" key="18">
    <source>
        <dbReference type="Proteomes" id="UP000271227"/>
    </source>
</evidence>
<evidence type="ECO:0000256" key="2">
    <source>
        <dbReference type="ARBA" id="ARBA00022448"/>
    </source>
</evidence>
<gene>
    <name evidence="17" type="ORF">BXY39_1053</name>
</gene>
<comment type="subcellular location">
    <subcellularLocation>
        <location evidence="1 12">Cell outer membrane</location>
        <topology evidence="1 12">Multi-pass membrane protein</topology>
    </subcellularLocation>
</comment>
<dbReference type="Gene3D" id="2.40.170.20">
    <property type="entry name" value="TonB-dependent receptor, beta-barrel domain"/>
    <property type="match status" value="1"/>
</dbReference>
<evidence type="ECO:0000256" key="4">
    <source>
        <dbReference type="ARBA" id="ARBA00022496"/>
    </source>
</evidence>
<keyword evidence="9 14" id="KW-0798">TonB box</keyword>
<evidence type="ECO:0000256" key="9">
    <source>
        <dbReference type="ARBA" id="ARBA00023077"/>
    </source>
</evidence>
<evidence type="ECO:0000256" key="6">
    <source>
        <dbReference type="ARBA" id="ARBA00022729"/>
    </source>
</evidence>
<keyword evidence="6" id="KW-0732">Signal</keyword>
<evidence type="ECO:0000256" key="8">
    <source>
        <dbReference type="ARBA" id="ARBA00023065"/>
    </source>
</evidence>
<feature type="region of interest" description="Disordered" evidence="15">
    <location>
        <begin position="113"/>
        <end position="133"/>
    </location>
</feature>